<evidence type="ECO:0000313" key="4">
    <source>
        <dbReference type="Proteomes" id="UP000323258"/>
    </source>
</evidence>
<sequence>MSELFPRPLKPFLDFATLLRNNDFSLAPEQTRSFIAAVGLLGPRSMEDIFRAAHATLAPPPERRPEFEALFRLAFLGQTIAAPVPGEPDDEEELQAFDDRDGDSEPPDLEDAEESGGQPTGAERLFARGFASLSENEALRRFRREAPNALPRRRSRRLMASKGRGQLDMRRVLREAVRRDGEVVSLPVLERRKRRRRILLLIDVSGSMKDHTDASLRFAHALAQSTDRLEAFTLGTRLTRVTRALRRRNRDRALATASALVADWDGGTRLGDALQVFLSIPRFAGFARGAMVVILSDGLERGDHRAMTDAVQKLSRLSWGILWLSPLAGGNDYIAETAALRSVLPFIDRLGDGSSAQRVCAEVLGFEREMAA</sequence>
<protein>
    <submittedName>
        <fullName evidence="3">VWA domain-containing protein</fullName>
    </submittedName>
</protein>
<reference evidence="3 4" key="1">
    <citation type="submission" date="2019-08" db="EMBL/GenBank/DDBJ databases">
        <authorList>
            <person name="Seo Y.L."/>
        </authorList>
    </citation>
    <scope>NUCLEOTIDE SEQUENCE [LARGE SCALE GENOMIC DNA]</scope>
    <source>
        <strain evidence="3 4">MaA-C15</strain>
    </source>
</reference>
<dbReference type="SUPFAM" id="SSF53300">
    <property type="entry name" value="vWA-like"/>
    <property type="match status" value="1"/>
</dbReference>
<dbReference type="AlphaFoldDB" id="A0A5D4GN00"/>
<dbReference type="Pfam" id="PF05762">
    <property type="entry name" value="VWA_CoxE"/>
    <property type="match status" value="1"/>
</dbReference>
<feature type="compositionally biased region" description="Acidic residues" evidence="1">
    <location>
        <begin position="97"/>
        <end position="114"/>
    </location>
</feature>
<dbReference type="Proteomes" id="UP000323258">
    <property type="component" value="Unassembled WGS sequence"/>
</dbReference>
<evidence type="ECO:0000313" key="3">
    <source>
        <dbReference type="EMBL" id="TYR29353.1"/>
    </source>
</evidence>
<keyword evidence="4" id="KW-1185">Reference proteome</keyword>
<feature type="domain" description="VWFA" evidence="2">
    <location>
        <begin position="195"/>
        <end position="356"/>
    </location>
</feature>
<feature type="region of interest" description="Disordered" evidence="1">
    <location>
        <begin position="97"/>
        <end position="121"/>
    </location>
</feature>
<dbReference type="OrthoDB" id="9790469at2"/>
<dbReference type="EMBL" id="VSZS01000068">
    <property type="protein sequence ID" value="TYR29353.1"/>
    <property type="molecule type" value="Genomic_DNA"/>
</dbReference>
<dbReference type="InterPro" id="IPR011195">
    <property type="entry name" value="UCP010256"/>
</dbReference>
<name>A0A5D4GN00_9HYPH</name>
<dbReference type="InterPro" id="IPR008912">
    <property type="entry name" value="Uncharacterised_CoxE"/>
</dbReference>
<evidence type="ECO:0000256" key="1">
    <source>
        <dbReference type="SAM" id="MobiDB-lite"/>
    </source>
</evidence>
<dbReference type="SMART" id="SM00327">
    <property type="entry name" value="VWA"/>
    <property type="match status" value="1"/>
</dbReference>
<proteinExistence type="predicted"/>
<comment type="caution">
    <text evidence="3">The sequence shown here is derived from an EMBL/GenBank/DDBJ whole genome shotgun (WGS) entry which is preliminary data.</text>
</comment>
<dbReference type="PANTHER" id="PTHR39338:SF6">
    <property type="entry name" value="BLL5662 PROTEIN"/>
    <property type="match status" value="1"/>
</dbReference>
<accession>A0A5D4GN00</accession>
<gene>
    <name evidence="3" type="ORF">FY036_20965</name>
</gene>
<dbReference type="CDD" id="cd00198">
    <property type="entry name" value="vWFA"/>
    <property type="match status" value="1"/>
</dbReference>
<dbReference type="InterPro" id="IPR002035">
    <property type="entry name" value="VWF_A"/>
</dbReference>
<dbReference type="RefSeq" id="WP_148916732.1">
    <property type="nucleotide sequence ID" value="NZ_VSZS01000068.1"/>
</dbReference>
<dbReference type="Gene3D" id="3.40.50.410">
    <property type="entry name" value="von Willebrand factor, type A domain"/>
    <property type="match status" value="1"/>
</dbReference>
<evidence type="ECO:0000259" key="2">
    <source>
        <dbReference type="SMART" id="SM00327"/>
    </source>
</evidence>
<reference evidence="3 4" key="2">
    <citation type="submission" date="2019-09" db="EMBL/GenBank/DDBJ databases">
        <title>Mesorhizobium sp. MaA-C15 isolated from Microcystis aeruginosa.</title>
        <authorList>
            <person name="Jeong S.E."/>
            <person name="Jin H.M."/>
            <person name="Jeon C.O."/>
        </authorList>
    </citation>
    <scope>NUCLEOTIDE SEQUENCE [LARGE SCALE GENOMIC DNA]</scope>
    <source>
        <strain evidence="3 4">MaA-C15</strain>
    </source>
</reference>
<dbReference type="PANTHER" id="PTHR39338">
    <property type="entry name" value="BLL5662 PROTEIN-RELATED"/>
    <property type="match status" value="1"/>
</dbReference>
<dbReference type="PIRSF" id="PIRSF010256">
    <property type="entry name" value="CoxE_vWa"/>
    <property type="match status" value="1"/>
</dbReference>
<dbReference type="InterPro" id="IPR036465">
    <property type="entry name" value="vWFA_dom_sf"/>
</dbReference>
<organism evidence="3 4">
    <name type="scientific">Neoaquamicrobium microcysteis</name>
    <dbReference type="NCBI Taxonomy" id="2682781"/>
    <lineage>
        <taxon>Bacteria</taxon>
        <taxon>Pseudomonadati</taxon>
        <taxon>Pseudomonadota</taxon>
        <taxon>Alphaproteobacteria</taxon>
        <taxon>Hyphomicrobiales</taxon>
        <taxon>Phyllobacteriaceae</taxon>
        <taxon>Neoaquamicrobium</taxon>
    </lineage>
</organism>